<feature type="transmembrane region" description="Helical" evidence="6">
    <location>
        <begin position="246"/>
        <end position="269"/>
    </location>
</feature>
<evidence type="ECO:0000256" key="2">
    <source>
        <dbReference type="ARBA" id="ARBA00007520"/>
    </source>
</evidence>
<evidence type="ECO:0000256" key="4">
    <source>
        <dbReference type="ARBA" id="ARBA00022989"/>
    </source>
</evidence>
<name>A0A1H1LHA3_9MICO</name>
<keyword evidence="4 6" id="KW-1133">Transmembrane helix</keyword>
<dbReference type="Gene3D" id="1.20.1250.20">
    <property type="entry name" value="MFS general substrate transporter like domains"/>
    <property type="match status" value="2"/>
</dbReference>
<dbReference type="InterPro" id="IPR020846">
    <property type="entry name" value="MFS_dom"/>
</dbReference>
<dbReference type="PANTHER" id="PTHR23528:SF1">
    <property type="entry name" value="MAJOR FACILITATOR SUPERFAMILY (MFS) PROFILE DOMAIN-CONTAINING PROTEIN"/>
    <property type="match status" value="1"/>
</dbReference>
<comment type="subcellular location">
    <subcellularLocation>
        <location evidence="1">Cell membrane</location>
        <topology evidence="1">Multi-pass membrane protein</topology>
    </subcellularLocation>
</comment>
<organism evidence="8 9">
    <name type="scientific">Microterricola viridarii</name>
    <dbReference type="NCBI Taxonomy" id="412690"/>
    <lineage>
        <taxon>Bacteria</taxon>
        <taxon>Bacillati</taxon>
        <taxon>Actinomycetota</taxon>
        <taxon>Actinomycetes</taxon>
        <taxon>Micrococcales</taxon>
        <taxon>Microbacteriaceae</taxon>
        <taxon>Microterricola</taxon>
    </lineage>
</organism>
<keyword evidence="5 6" id="KW-0472">Membrane</keyword>
<sequence>MSTTSPNPELADDGRTAVTSTGMQSPVATKRLLPSIAVLSVFVFATYAGVIGILLPAQVAQIDPDPVAKVANFGLVSSISFVFTLFAQPVVGAFSDRTRNRLGRRAPWMLIGASVAMIFLLGMGGMQNILWVTVFWVVIQVSMNAVQGPLSAVVPDRFPRSKRGVASAMAGVGMMLGSVVGTVVAAQFVANIGIGYAVFGIGVLVVTALYVVVNKDYPSGGAVVEPWSWAAFLKGFWINPKRNPDFFWAFTARFLFILGYFVIAAYNLYLLQDYIGMELETAAASAATLAMAGLLPTIISIALAGWWSDKIGRRKVFIYAATVIMIIGLAFPLLMPTFEGMLIMNIINGFGFGLYMACDTALMTEVLPGGGTAAGKDLGILNVATNIPQALSPAVAGFIILALGGYSALFVFAMIAVVAAALALIPIKGVR</sequence>
<dbReference type="InterPro" id="IPR036259">
    <property type="entry name" value="MFS_trans_sf"/>
</dbReference>
<feature type="transmembrane region" description="Helical" evidence="6">
    <location>
        <begin position="75"/>
        <end position="94"/>
    </location>
</feature>
<reference evidence="9" key="1">
    <citation type="submission" date="2016-10" db="EMBL/GenBank/DDBJ databases">
        <authorList>
            <person name="Varghese N."/>
            <person name="Submissions S."/>
        </authorList>
    </citation>
    <scope>NUCLEOTIDE SEQUENCE [LARGE SCALE GENOMIC DNA]</scope>
    <source>
        <strain evidence="9">DSM 21772</strain>
    </source>
</reference>
<evidence type="ECO:0000259" key="7">
    <source>
        <dbReference type="PROSITE" id="PS50850"/>
    </source>
</evidence>
<dbReference type="RefSeq" id="WP_231919292.1">
    <property type="nucleotide sequence ID" value="NZ_LT629742.1"/>
</dbReference>
<evidence type="ECO:0000256" key="3">
    <source>
        <dbReference type="ARBA" id="ARBA00022692"/>
    </source>
</evidence>
<dbReference type="InterPro" id="IPR005829">
    <property type="entry name" value="Sugar_transporter_CS"/>
</dbReference>
<feature type="transmembrane region" description="Helical" evidence="6">
    <location>
        <begin position="32"/>
        <end position="55"/>
    </location>
</feature>
<feature type="transmembrane region" description="Helical" evidence="6">
    <location>
        <begin position="316"/>
        <end position="335"/>
    </location>
</feature>
<dbReference type="Pfam" id="PF07690">
    <property type="entry name" value="MFS_1"/>
    <property type="match status" value="1"/>
</dbReference>
<dbReference type="SUPFAM" id="SSF103473">
    <property type="entry name" value="MFS general substrate transporter"/>
    <property type="match status" value="1"/>
</dbReference>
<feature type="transmembrane region" description="Helical" evidence="6">
    <location>
        <begin position="281"/>
        <end position="304"/>
    </location>
</feature>
<dbReference type="GO" id="GO:0022857">
    <property type="term" value="F:transmembrane transporter activity"/>
    <property type="evidence" value="ECO:0007669"/>
    <property type="project" value="InterPro"/>
</dbReference>
<keyword evidence="9" id="KW-1185">Reference proteome</keyword>
<dbReference type="Proteomes" id="UP000181956">
    <property type="component" value="Chromosome I"/>
</dbReference>
<dbReference type="PROSITE" id="PS50850">
    <property type="entry name" value="MFS"/>
    <property type="match status" value="1"/>
</dbReference>
<dbReference type="PROSITE" id="PS00216">
    <property type="entry name" value="SUGAR_TRANSPORT_1"/>
    <property type="match status" value="1"/>
</dbReference>
<evidence type="ECO:0000313" key="8">
    <source>
        <dbReference type="EMBL" id="SDR73702.1"/>
    </source>
</evidence>
<evidence type="ECO:0000256" key="5">
    <source>
        <dbReference type="ARBA" id="ARBA00023136"/>
    </source>
</evidence>
<evidence type="ECO:0000256" key="6">
    <source>
        <dbReference type="SAM" id="Phobius"/>
    </source>
</evidence>
<dbReference type="PRINTS" id="PR01035">
    <property type="entry name" value="TCRTETA"/>
</dbReference>
<evidence type="ECO:0000313" key="9">
    <source>
        <dbReference type="Proteomes" id="UP000181956"/>
    </source>
</evidence>
<dbReference type="InterPro" id="IPR001958">
    <property type="entry name" value="Tet-R_TetA/multi-R_MdtG-like"/>
</dbReference>
<dbReference type="InterPro" id="IPR011701">
    <property type="entry name" value="MFS"/>
</dbReference>
<keyword evidence="3 6" id="KW-0812">Transmembrane</keyword>
<dbReference type="EMBL" id="LT629742">
    <property type="protein sequence ID" value="SDR73702.1"/>
    <property type="molecule type" value="Genomic_DNA"/>
</dbReference>
<feature type="transmembrane region" description="Helical" evidence="6">
    <location>
        <begin position="165"/>
        <end position="188"/>
    </location>
</feature>
<comment type="similarity">
    <text evidence="2">Belongs to the major facilitator superfamily. TCR/Tet family.</text>
</comment>
<feature type="transmembrane region" description="Helical" evidence="6">
    <location>
        <begin position="194"/>
        <end position="213"/>
    </location>
</feature>
<feature type="transmembrane region" description="Helical" evidence="6">
    <location>
        <begin position="398"/>
        <end position="425"/>
    </location>
</feature>
<dbReference type="GO" id="GO:0005886">
    <property type="term" value="C:plasma membrane"/>
    <property type="evidence" value="ECO:0007669"/>
    <property type="project" value="UniProtKB-SubCell"/>
</dbReference>
<feature type="transmembrane region" description="Helical" evidence="6">
    <location>
        <begin position="106"/>
        <end position="123"/>
    </location>
</feature>
<dbReference type="AlphaFoldDB" id="A0A1H1LHA3"/>
<dbReference type="STRING" id="412690.SAMN04489834_0100"/>
<feature type="domain" description="Major facilitator superfamily (MFS) profile" evidence="7">
    <location>
        <begin position="33"/>
        <end position="431"/>
    </location>
</feature>
<accession>A0A1H1LHA3</accession>
<dbReference type="PANTHER" id="PTHR23528">
    <property type="match status" value="1"/>
</dbReference>
<evidence type="ECO:0000256" key="1">
    <source>
        <dbReference type="ARBA" id="ARBA00004651"/>
    </source>
</evidence>
<gene>
    <name evidence="8" type="ORF">SAMN04489834_0100</name>
</gene>
<proteinExistence type="inferred from homology"/>
<protein>
    <submittedName>
        <fullName evidence="8">Na+/melibiose symporter</fullName>
    </submittedName>
</protein>